<accession>A0A0F9QWE6</accession>
<protein>
    <submittedName>
        <fullName evidence="1">Uncharacterized protein</fullName>
    </submittedName>
</protein>
<feature type="non-terminal residue" evidence="1">
    <location>
        <position position="89"/>
    </location>
</feature>
<proteinExistence type="predicted"/>
<comment type="caution">
    <text evidence="1">The sequence shown here is derived from an EMBL/GenBank/DDBJ whole genome shotgun (WGS) entry which is preliminary data.</text>
</comment>
<reference evidence="1" key="1">
    <citation type="journal article" date="2015" name="Nature">
        <title>Complex archaea that bridge the gap between prokaryotes and eukaryotes.</title>
        <authorList>
            <person name="Spang A."/>
            <person name="Saw J.H."/>
            <person name="Jorgensen S.L."/>
            <person name="Zaremba-Niedzwiedzka K."/>
            <person name="Martijn J."/>
            <person name="Lind A.E."/>
            <person name="van Eijk R."/>
            <person name="Schleper C."/>
            <person name="Guy L."/>
            <person name="Ettema T.J."/>
        </authorList>
    </citation>
    <scope>NUCLEOTIDE SEQUENCE</scope>
</reference>
<dbReference type="EMBL" id="LAZR01001209">
    <property type="protein sequence ID" value="KKN48670.1"/>
    <property type="molecule type" value="Genomic_DNA"/>
</dbReference>
<evidence type="ECO:0000313" key="1">
    <source>
        <dbReference type="EMBL" id="KKN48670.1"/>
    </source>
</evidence>
<organism evidence="1">
    <name type="scientific">marine sediment metagenome</name>
    <dbReference type="NCBI Taxonomy" id="412755"/>
    <lineage>
        <taxon>unclassified sequences</taxon>
        <taxon>metagenomes</taxon>
        <taxon>ecological metagenomes</taxon>
    </lineage>
</organism>
<name>A0A0F9QWE6_9ZZZZ</name>
<dbReference type="AlphaFoldDB" id="A0A0F9QWE6"/>
<sequence>MAVLVAVHFTASNRRSQTIIVIRTVLLLRPVRGTGGEPPLLPYHMNGSANKLRLSTFSNLQEAGPNNACAAHQEFVRCIFTKLCLLKLL</sequence>
<gene>
    <name evidence="1" type="ORF">LCGC14_0650370</name>
</gene>